<dbReference type="CDD" id="cd06261">
    <property type="entry name" value="TM_PBP2"/>
    <property type="match status" value="1"/>
</dbReference>
<dbReference type="InterPro" id="IPR050366">
    <property type="entry name" value="BP-dependent_transpt_permease"/>
</dbReference>
<keyword evidence="2 7" id="KW-0813">Transport</keyword>
<keyword evidence="5 7" id="KW-1133">Transmembrane helix</keyword>
<name>A0ABN2VJS8_9ACTN</name>
<feature type="transmembrane region" description="Helical" evidence="7">
    <location>
        <begin position="209"/>
        <end position="234"/>
    </location>
</feature>
<evidence type="ECO:0000256" key="7">
    <source>
        <dbReference type="RuleBase" id="RU363032"/>
    </source>
</evidence>
<feature type="transmembrane region" description="Helical" evidence="7">
    <location>
        <begin position="127"/>
        <end position="146"/>
    </location>
</feature>
<feature type="transmembrane region" description="Helical" evidence="7">
    <location>
        <begin position="28"/>
        <end position="48"/>
    </location>
</feature>
<dbReference type="Gene3D" id="1.10.3720.10">
    <property type="entry name" value="MetI-like"/>
    <property type="match status" value="1"/>
</dbReference>
<dbReference type="SUPFAM" id="SSF161098">
    <property type="entry name" value="MetI-like"/>
    <property type="match status" value="1"/>
</dbReference>
<proteinExistence type="inferred from homology"/>
<evidence type="ECO:0000256" key="2">
    <source>
        <dbReference type="ARBA" id="ARBA00022448"/>
    </source>
</evidence>
<dbReference type="EMBL" id="BAAAQN010000095">
    <property type="protein sequence ID" value="GAA2064201.1"/>
    <property type="molecule type" value="Genomic_DNA"/>
</dbReference>
<protein>
    <submittedName>
        <fullName evidence="9">ABC transporter permease</fullName>
    </submittedName>
</protein>
<comment type="caution">
    <text evidence="9">The sequence shown here is derived from an EMBL/GenBank/DDBJ whole genome shotgun (WGS) entry which is preliminary data.</text>
</comment>
<sequence>MSTVASPGRPSARLRPLRAPRAPQRPGMLLATLALVVIALVALAPGLFTSQSPTGVRITDVLQPPGTAHWFGTDQLGRDVFARVLYGARPSVLVGLGSTAIALAGGTVMGLAAALGGRWGDWAVMRFADVVLALPPLLLALLAVVILGTGELNLMFAVAIAFIPGYARIVRAEALVVVRSGYVEAAVGLGLRRSVLIVRHVLPNALGPLLVLGTVGIGMAMLSASSLSFLGLGVQPPVPEWGALLSGGRDFFQSAWWLGVFPGVAVTVCVITMNVVGRYGQERFTKRSTR</sequence>
<feature type="transmembrane region" description="Helical" evidence="7">
    <location>
        <begin position="254"/>
        <end position="277"/>
    </location>
</feature>
<evidence type="ECO:0000256" key="3">
    <source>
        <dbReference type="ARBA" id="ARBA00022475"/>
    </source>
</evidence>
<feature type="transmembrane region" description="Helical" evidence="7">
    <location>
        <begin position="92"/>
        <end position="115"/>
    </location>
</feature>
<evidence type="ECO:0000313" key="10">
    <source>
        <dbReference type="Proteomes" id="UP001500751"/>
    </source>
</evidence>
<feature type="domain" description="ABC transmembrane type-1" evidence="8">
    <location>
        <begin position="88"/>
        <end position="277"/>
    </location>
</feature>
<evidence type="ECO:0000313" key="9">
    <source>
        <dbReference type="EMBL" id="GAA2064201.1"/>
    </source>
</evidence>
<dbReference type="InterPro" id="IPR035906">
    <property type="entry name" value="MetI-like_sf"/>
</dbReference>
<keyword evidence="3" id="KW-1003">Cell membrane</keyword>
<accession>A0ABN2VJS8</accession>
<evidence type="ECO:0000259" key="8">
    <source>
        <dbReference type="PROSITE" id="PS50928"/>
    </source>
</evidence>
<dbReference type="PROSITE" id="PS50928">
    <property type="entry name" value="ABC_TM1"/>
    <property type="match status" value="1"/>
</dbReference>
<comment type="subcellular location">
    <subcellularLocation>
        <location evidence="1 7">Cell membrane</location>
        <topology evidence="1 7">Multi-pass membrane protein</topology>
    </subcellularLocation>
</comment>
<keyword evidence="6 7" id="KW-0472">Membrane</keyword>
<dbReference type="PANTHER" id="PTHR43386:SF25">
    <property type="entry name" value="PEPTIDE ABC TRANSPORTER PERMEASE PROTEIN"/>
    <property type="match status" value="1"/>
</dbReference>
<organism evidence="9 10">
    <name type="scientific">Catenulispora yoronensis</name>
    <dbReference type="NCBI Taxonomy" id="450799"/>
    <lineage>
        <taxon>Bacteria</taxon>
        <taxon>Bacillati</taxon>
        <taxon>Actinomycetota</taxon>
        <taxon>Actinomycetes</taxon>
        <taxon>Catenulisporales</taxon>
        <taxon>Catenulisporaceae</taxon>
        <taxon>Catenulispora</taxon>
    </lineage>
</organism>
<dbReference type="Pfam" id="PF00528">
    <property type="entry name" value="BPD_transp_1"/>
    <property type="match status" value="1"/>
</dbReference>
<evidence type="ECO:0000256" key="1">
    <source>
        <dbReference type="ARBA" id="ARBA00004651"/>
    </source>
</evidence>
<evidence type="ECO:0000256" key="4">
    <source>
        <dbReference type="ARBA" id="ARBA00022692"/>
    </source>
</evidence>
<keyword evidence="4 7" id="KW-0812">Transmembrane</keyword>
<keyword evidence="10" id="KW-1185">Reference proteome</keyword>
<dbReference type="RefSeq" id="WP_344671865.1">
    <property type="nucleotide sequence ID" value="NZ_BAAAQN010000095.1"/>
</dbReference>
<evidence type="ECO:0000256" key="6">
    <source>
        <dbReference type="ARBA" id="ARBA00023136"/>
    </source>
</evidence>
<dbReference type="Proteomes" id="UP001500751">
    <property type="component" value="Unassembled WGS sequence"/>
</dbReference>
<evidence type="ECO:0000256" key="5">
    <source>
        <dbReference type="ARBA" id="ARBA00022989"/>
    </source>
</evidence>
<reference evidence="9 10" key="1">
    <citation type="journal article" date="2019" name="Int. J. Syst. Evol. Microbiol.">
        <title>The Global Catalogue of Microorganisms (GCM) 10K type strain sequencing project: providing services to taxonomists for standard genome sequencing and annotation.</title>
        <authorList>
            <consortium name="The Broad Institute Genomics Platform"/>
            <consortium name="The Broad Institute Genome Sequencing Center for Infectious Disease"/>
            <person name="Wu L."/>
            <person name="Ma J."/>
        </authorList>
    </citation>
    <scope>NUCLEOTIDE SEQUENCE [LARGE SCALE GENOMIC DNA]</scope>
    <source>
        <strain evidence="9 10">JCM 16014</strain>
    </source>
</reference>
<comment type="similarity">
    <text evidence="7">Belongs to the binding-protein-dependent transport system permease family.</text>
</comment>
<dbReference type="InterPro" id="IPR000515">
    <property type="entry name" value="MetI-like"/>
</dbReference>
<gene>
    <name evidence="9" type="ORF">GCM10009839_89540</name>
</gene>
<dbReference type="PANTHER" id="PTHR43386">
    <property type="entry name" value="OLIGOPEPTIDE TRANSPORT SYSTEM PERMEASE PROTEIN APPC"/>
    <property type="match status" value="1"/>
</dbReference>